<gene>
    <name evidence="2" type="ORF">Moror_4119</name>
</gene>
<dbReference type="KEGG" id="mrr:Moror_4119"/>
<name>V2YG98_MONRO</name>
<feature type="transmembrane region" description="Helical" evidence="1">
    <location>
        <begin position="92"/>
        <end position="119"/>
    </location>
</feature>
<proteinExistence type="predicted"/>
<dbReference type="AlphaFoldDB" id="V2YG98"/>
<dbReference type="Proteomes" id="UP000017559">
    <property type="component" value="Unassembled WGS sequence"/>
</dbReference>
<keyword evidence="1" id="KW-1133">Transmembrane helix</keyword>
<accession>V2YG98</accession>
<evidence type="ECO:0000313" key="2">
    <source>
        <dbReference type="EMBL" id="ESK90714.1"/>
    </source>
</evidence>
<dbReference type="HOGENOM" id="CLU_1949371_0_0_1"/>
<comment type="caution">
    <text evidence="2">The sequence shown here is derived from an EMBL/GenBank/DDBJ whole genome shotgun (WGS) entry which is preliminary data.</text>
</comment>
<reference evidence="2 3" key="1">
    <citation type="journal article" date="2014" name="BMC Genomics">
        <title>Genome and secretome analysis of the hemibiotrophic fungal pathogen, Moniliophthora roreri, which causes frosty pod rot disease of cacao: mechanisms of the biotrophic and necrotrophic phases.</title>
        <authorList>
            <person name="Meinhardt L.W."/>
            <person name="Costa G.G.L."/>
            <person name="Thomazella D.P.T."/>
            <person name="Teixeira P.J.P.L."/>
            <person name="Carazzolle M.F."/>
            <person name="Schuster S.C."/>
            <person name="Carlson J.E."/>
            <person name="Guiltinan M.J."/>
            <person name="Mieczkowski P."/>
            <person name="Farmer A."/>
            <person name="Ramaraj T."/>
            <person name="Crozier J."/>
            <person name="Davis R.E."/>
            <person name="Shao J."/>
            <person name="Melnick R.L."/>
            <person name="Pereira G.A.G."/>
            <person name="Bailey B.A."/>
        </authorList>
    </citation>
    <scope>NUCLEOTIDE SEQUENCE [LARGE SCALE GENOMIC DNA]</scope>
    <source>
        <strain evidence="2 3">MCA 2997</strain>
    </source>
</reference>
<keyword evidence="1" id="KW-0812">Transmembrane</keyword>
<keyword evidence="3" id="KW-1185">Reference proteome</keyword>
<keyword evidence="1" id="KW-0472">Membrane</keyword>
<evidence type="ECO:0000256" key="1">
    <source>
        <dbReference type="SAM" id="Phobius"/>
    </source>
</evidence>
<sequence length="129" mass="15317">MEFVPASRYTHQTPSAYQLFEADTSKRHSSHYSEDRLRRSYDEQCLPEVGKDMDCFIQMERAGLARDRERMPRADYTRPLDRALRRRYSDGLIYHVWTITFSDILWIPYALLACTVSLFTPMLIKSVTW</sequence>
<evidence type="ECO:0000313" key="3">
    <source>
        <dbReference type="Proteomes" id="UP000017559"/>
    </source>
</evidence>
<protein>
    <submittedName>
        <fullName evidence="2">Uncharacterized protein</fullName>
    </submittedName>
</protein>
<organism evidence="2 3">
    <name type="scientific">Moniliophthora roreri (strain MCA 2997)</name>
    <name type="common">Cocoa frosty pod rot fungus</name>
    <name type="synonym">Crinipellis roreri</name>
    <dbReference type="NCBI Taxonomy" id="1381753"/>
    <lineage>
        <taxon>Eukaryota</taxon>
        <taxon>Fungi</taxon>
        <taxon>Dikarya</taxon>
        <taxon>Basidiomycota</taxon>
        <taxon>Agaricomycotina</taxon>
        <taxon>Agaricomycetes</taxon>
        <taxon>Agaricomycetidae</taxon>
        <taxon>Agaricales</taxon>
        <taxon>Marasmiineae</taxon>
        <taxon>Marasmiaceae</taxon>
        <taxon>Moniliophthora</taxon>
    </lineage>
</organism>
<dbReference type="EMBL" id="AWSO01000417">
    <property type="protein sequence ID" value="ESK90714.1"/>
    <property type="molecule type" value="Genomic_DNA"/>
</dbReference>